<gene>
    <name evidence="1" type="ORF">DORLON_01931</name>
</gene>
<name>A6BI02_9FIRM</name>
<evidence type="ECO:0000313" key="1">
    <source>
        <dbReference type="EMBL" id="EDM62718.1"/>
    </source>
</evidence>
<dbReference type="EMBL" id="AAXB02000010">
    <property type="protein sequence ID" value="EDM62718.1"/>
    <property type="molecule type" value="Genomic_DNA"/>
</dbReference>
<sequence length="39" mass="4416">MTNGKGSCRMVKEMEGEELCLLLQDLGILHFSMKEPDTM</sequence>
<reference evidence="1 2" key="1">
    <citation type="submission" date="2007-03" db="EMBL/GenBank/DDBJ databases">
        <authorList>
            <person name="Fulton L."/>
            <person name="Clifton S."/>
            <person name="Fulton B."/>
            <person name="Xu J."/>
            <person name="Minx P."/>
            <person name="Pepin K.H."/>
            <person name="Johnson M."/>
            <person name="Thiruvilangam P."/>
            <person name="Bhonagiri V."/>
            <person name="Nash W.E."/>
            <person name="Mardis E.R."/>
            <person name="Wilson R.K."/>
        </authorList>
    </citation>
    <scope>NUCLEOTIDE SEQUENCE [LARGE SCALE GENOMIC DNA]</scope>
    <source>
        <strain evidence="1 2">DSM 13814</strain>
    </source>
</reference>
<proteinExistence type="predicted"/>
<organism evidence="1 2">
    <name type="scientific">Dorea longicatena DSM 13814</name>
    <dbReference type="NCBI Taxonomy" id="411462"/>
    <lineage>
        <taxon>Bacteria</taxon>
        <taxon>Bacillati</taxon>
        <taxon>Bacillota</taxon>
        <taxon>Clostridia</taxon>
        <taxon>Lachnospirales</taxon>
        <taxon>Lachnospiraceae</taxon>
        <taxon>Dorea</taxon>
    </lineage>
</organism>
<dbReference type="HOGENOM" id="CLU_3308655_0_0_9"/>
<reference evidence="1 2" key="2">
    <citation type="submission" date="2007-04" db="EMBL/GenBank/DDBJ databases">
        <title>Draft genome sequence of Dorea longicatena (DSM 13814).</title>
        <authorList>
            <person name="Sudarsanam P."/>
            <person name="Ley R."/>
            <person name="Guruge J."/>
            <person name="Turnbaugh P.J."/>
            <person name="Mahowald M."/>
            <person name="Liep D."/>
            <person name="Gordon J."/>
        </authorList>
    </citation>
    <scope>NUCLEOTIDE SEQUENCE [LARGE SCALE GENOMIC DNA]</scope>
    <source>
        <strain evidence="1 2">DSM 13814</strain>
    </source>
</reference>
<protein>
    <submittedName>
        <fullName evidence="1">Uncharacterized protein</fullName>
    </submittedName>
</protein>
<dbReference type="AlphaFoldDB" id="A6BI02"/>
<accession>A6BI02</accession>
<comment type="caution">
    <text evidence="1">The sequence shown here is derived from an EMBL/GenBank/DDBJ whole genome shotgun (WGS) entry which is preliminary data.</text>
</comment>
<dbReference type="Proteomes" id="UP000004016">
    <property type="component" value="Unassembled WGS sequence"/>
</dbReference>
<evidence type="ECO:0000313" key="2">
    <source>
        <dbReference type="Proteomes" id="UP000004016"/>
    </source>
</evidence>